<evidence type="ECO:0000256" key="1">
    <source>
        <dbReference type="ARBA" id="ARBA00001947"/>
    </source>
</evidence>
<evidence type="ECO:0000313" key="9">
    <source>
        <dbReference type="Proteomes" id="UP000289886"/>
    </source>
</evidence>
<dbReference type="GO" id="GO:0006508">
    <property type="term" value="P:proteolysis"/>
    <property type="evidence" value="ECO:0007669"/>
    <property type="project" value="InterPro"/>
</dbReference>
<keyword evidence="4 8" id="KW-0378">Hydrolase</keyword>
<dbReference type="PANTHER" id="PTHR12756">
    <property type="entry name" value="CYTOSOLIC CARBOXYPEPTIDASE"/>
    <property type="match status" value="1"/>
</dbReference>
<organism evidence="8 9">
    <name type="scientific">Acipenser ruthenus</name>
    <name type="common">Sterlet sturgeon</name>
    <dbReference type="NCBI Taxonomy" id="7906"/>
    <lineage>
        <taxon>Eukaryota</taxon>
        <taxon>Metazoa</taxon>
        <taxon>Chordata</taxon>
        <taxon>Craniata</taxon>
        <taxon>Vertebrata</taxon>
        <taxon>Euteleostomi</taxon>
        <taxon>Actinopterygii</taxon>
        <taxon>Chondrostei</taxon>
        <taxon>Acipenseriformes</taxon>
        <taxon>Acipenseridae</taxon>
        <taxon>Acipenser</taxon>
    </lineage>
</organism>
<dbReference type="Pfam" id="PF00246">
    <property type="entry name" value="Peptidase_M14"/>
    <property type="match status" value="1"/>
</dbReference>
<keyword evidence="4 8" id="KW-0645">Protease</keyword>
<feature type="domain" description="Peptidase M14" evidence="7">
    <location>
        <begin position="346"/>
        <end position="564"/>
    </location>
</feature>
<comment type="caution">
    <text evidence="6">Lacks conserved residue(s) required for the propagation of feature annotation.</text>
</comment>
<dbReference type="SUPFAM" id="SSF53187">
    <property type="entry name" value="Zn-dependent exopeptidases"/>
    <property type="match status" value="1"/>
</dbReference>
<evidence type="ECO:0000256" key="3">
    <source>
        <dbReference type="ARBA" id="ARBA00005988"/>
    </source>
</evidence>
<dbReference type="Pfam" id="PF18027">
    <property type="entry name" value="Pepdidase_M14_N"/>
    <property type="match status" value="1"/>
</dbReference>
<accession>A0A444UI69</accession>
<dbReference type="InterPro" id="IPR050821">
    <property type="entry name" value="Cytosolic_carboxypeptidase"/>
</dbReference>
<sequence>MAAKPIKKIQLNSQKFKEEYTKKYTYIKQNTAGPDKETLARKGFSLYSFSSEDEAISEEEEEDIGEEEYEDELIAPCHRRGSEDWHSALSSLPRTTQVVFDFQSGKAVPRLREPRNLYGVTGWGPRNMPRWPQECEVIPDKIHHIEWAPSSPEPIYSPCNLKKVPLQETEPREATLVYMADGADKEPFFICSRVGGSRGPLKSAAVPFLDPGDSTLVFEARFESGNLQTALKVGEYDYELTLRTDLYTDRHTQWYYFRVINTRANMRYRFTITNLLKMSSLYAEGQRPLLYSQKEAESQGVGWHRVGEEVRYYRNGRQQSGHSCYSLTWTCTFPHDKDTCYFAHCYPYTYSNLREYLSRISQDPVCSSFCKIRTLCLSLAGNLVPILTVTSPSLGNQKGGRKPAVVLTARIHPGETNSSWVMKGILDFLLGSSADAALLRDSFIFKLVPMLNPDGVIVGNYRCSLTGRDLNRNYKSILRESFPTVWATRSFIQRLCEERELLLYCDLHGHSRKANVFMYGCESDDQSELCKRVFPLMLSKNCPDMVIVIAATGIDSDSVVIVVS</sequence>
<evidence type="ECO:0000259" key="7">
    <source>
        <dbReference type="PROSITE" id="PS52035"/>
    </source>
</evidence>
<dbReference type="InterPro" id="IPR000834">
    <property type="entry name" value="Peptidase_M14"/>
</dbReference>
<dbReference type="GO" id="GO:0008270">
    <property type="term" value="F:zinc ion binding"/>
    <property type="evidence" value="ECO:0007669"/>
    <property type="project" value="InterPro"/>
</dbReference>
<dbReference type="PROSITE" id="PS52035">
    <property type="entry name" value="PEPTIDASE_M14"/>
    <property type="match status" value="1"/>
</dbReference>
<comment type="subcellular location">
    <subcellularLocation>
        <location evidence="2">Cytoplasm</location>
        <location evidence="2">Cytosol</location>
    </subcellularLocation>
</comment>
<comment type="similarity">
    <text evidence="3 6">Belongs to the peptidase M14 family.</text>
</comment>
<comment type="catalytic activity">
    <reaction evidence="5">
        <text>(L-glutamyl)(n+1)-gamma-L-glutamyl-L-glutamyl-[protein] + H2O = (L-glutamyl)(n)-gamma-L-glutamyl-L-glutamyl-[protein] + L-glutamate</text>
        <dbReference type="Rhea" id="RHEA:60004"/>
        <dbReference type="Rhea" id="RHEA-COMP:15519"/>
        <dbReference type="Rhea" id="RHEA-COMP:15675"/>
        <dbReference type="ChEBI" id="CHEBI:15377"/>
        <dbReference type="ChEBI" id="CHEBI:29985"/>
        <dbReference type="ChEBI" id="CHEBI:143623"/>
    </reaction>
    <physiologicalReaction direction="left-to-right" evidence="5">
        <dbReference type="Rhea" id="RHEA:60005"/>
    </physiologicalReaction>
</comment>
<keyword evidence="9" id="KW-1185">Reference proteome</keyword>
<evidence type="ECO:0000313" key="8">
    <source>
        <dbReference type="EMBL" id="RXM34854.1"/>
    </source>
</evidence>
<keyword evidence="4 8" id="KW-0121">Carboxypeptidase</keyword>
<evidence type="ECO:0000256" key="5">
    <source>
        <dbReference type="ARBA" id="ARBA00029302"/>
    </source>
</evidence>
<comment type="caution">
    <text evidence="8">The sequence shown here is derived from an EMBL/GenBank/DDBJ whole genome shotgun (WGS) entry which is preliminary data.</text>
</comment>
<evidence type="ECO:0000256" key="2">
    <source>
        <dbReference type="ARBA" id="ARBA00004514"/>
    </source>
</evidence>
<comment type="cofactor">
    <cofactor evidence="1">
        <name>Zn(2+)</name>
        <dbReference type="ChEBI" id="CHEBI:29105"/>
    </cofactor>
</comment>
<dbReference type="PANTHER" id="PTHR12756:SF23">
    <property type="entry name" value="CYTOSOLIC CARBOXYPEPTIDASE 3"/>
    <property type="match status" value="1"/>
</dbReference>
<evidence type="ECO:0000256" key="6">
    <source>
        <dbReference type="PROSITE-ProRule" id="PRU01379"/>
    </source>
</evidence>
<dbReference type="Proteomes" id="UP000289886">
    <property type="component" value="Unassembled WGS sequence"/>
</dbReference>
<protein>
    <submittedName>
        <fullName evidence="8">Cytosolic carboxypeptidase 3</fullName>
    </submittedName>
</protein>
<evidence type="ECO:0000256" key="4">
    <source>
        <dbReference type="ARBA" id="ARBA00022645"/>
    </source>
</evidence>
<dbReference type="Gene3D" id="3.40.630.10">
    <property type="entry name" value="Zn peptidases"/>
    <property type="match status" value="1"/>
</dbReference>
<dbReference type="AlphaFoldDB" id="A0A444UI69"/>
<name>A0A444UI69_ACIRT</name>
<reference evidence="8 9" key="1">
    <citation type="submission" date="2019-01" db="EMBL/GenBank/DDBJ databases">
        <title>Draft Genome and Complete Hox-Cluster Characterization of the Sterlet Sturgeon (Acipenser ruthenus).</title>
        <authorList>
            <person name="Wei Q."/>
        </authorList>
    </citation>
    <scope>NUCLEOTIDE SEQUENCE [LARGE SCALE GENOMIC DNA]</scope>
    <source>
        <strain evidence="8">WHYD16114868_AA</strain>
        <tissue evidence="8">Blood</tissue>
    </source>
</reference>
<dbReference type="InterPro" id="IPR040626">
    <property type="entry name" value="Pepdidase_M14_N"/>
</dbReference>
<dbReference type="Gene3D" id="2.60.40.3120">
    <property type="match status" value="1"/>
</dbReference>
<dbReference type="GO" id="GO:0005829">
    <property type="term" value="C:cytosol"/>
    <property type="evidence" value="ECO:0007669"/>
    <property type="project" value="UniProtKB-SubCell"/>
</dbReference>
<proteinExistence type="inferred from homology"/>
<dbReference type="EMBL" id="SCEB01214526">
    <property type="protein sequence ID" value="RXM34854.1"/>
    <property type="molecule type" value="Genomic_DNA"/>
</dbReference>
<gene>
    <name evidence="8" type="ORF">EOD39_0990</name>
</gene>
<dbReference type="GO" id="GO:0004181">
    <property type="term" value="F:metallocarboxypeptidase activity"/>
    <property type="evidence" value="ECO:0007669"/>
    <property type="project" value="InterPro"/>
</dbReference>